<dbReference type="EMBL" id="JAGSYN010000166">
    <property type="protein sequence ID" value="KAG7662655.1"/>
    <property type="molecule type" value="Genomic_DNA"/>
</dbReference>
<dbReference type="PANTHER" id="PTHR37285:SF5">
    <property type="entry name" value="SPORE WALL MATURATION PROTEIN DIT1"/>
    <property type="match status" value="1"/>
</dbReference>
<evidence type="ECO:0000256" key="1">
    <source>
        <dbReference type="SAM" id="MobiDB-lite"/>
    </source>
</evidence>
<dbReference type="RefSeq" id="XP_049262888.1">
    <property type="nucleotide sequence ID" value="XM_049407762.1"/>
</dbReference>
<evidence type="ECO:0000313" key="3">
    <source>
        <dbReference type="Proteomes" id="UP000694255"/>
    </source>
</evidence>
<feature type="compositionally biased region" description="Low complexity" evidence="1">
    <location>
        <begin position="1"/>
        <end position="21"/>
    </location>
</feature>
<name>A0A8J5QLG4_9ASCO</name>
<dbReference type="OrthoDB" id="429813at2759"/>
<dbReference type="AlphaFoldDB" id="A0A8J5QLG4"/>
<reference evidence="2 3" key="1">
    <citation type="journal article" date="2021" name="DNA Res.">
        <title>Genome analysis of Candida subhashii reveals its hybrid nature and dual mitochondrial genome conformations.</title>
        <authorList>
            <person name="Mixao V."/>
            <person name="Hegedusova E."/>
            <person name="Saus E."/>
            <person name="Pryszcz L.P."/>
            <person name="Cillingova A."/>
            <person name="Nosek J."/>
            <person name="Gabaldon T."/>
        </authorList>
    </citation>
    <scope>NUCLEOTIDE SEQUENCE [LARGE SCALE GENOMIC DNA]</scope>
    <source>
        <strain evidence="2 3">CBS 10753</strain>
    </source>
</reference>
<feature type="region of interest" description="Disordered" evidence="1">
    <location>
        <begin position="1"/>
        <end position="22"/>
    </location>
</feature>
<gene>
    <name evidence="2" type="ORF">J8A68_003863</name>
</gene>
<comment type="caution">
    <text evidence="2">The sequence shown here is derived from an EMBL/GenBank/DDBJ whole genome shotgun (WGS) entry which is preliminary data.</text>
</comment>
<dbReference type="PANTHER" id="PTHR37285">
    <property type="entry name" value="SPORE WALL MATURATION PROTEIN DIT1"/>
    <property type="match status" value="1"/>
</dbReference>
<sequence>MESSSTLSLRSNSSSSVTTVSEDSDLPKTTYEYIRLIYTRNNHEFLTFRTFNGFDMDGMFDSIKKHSSNRIYHSDDLTQLSISDEFYAWEKLSIDGIWNGVLTVKLNVTDFELWFIRLMVDSSRMKFETLPVPSSGYSIYTNAISEIFVDQLKHTVEHDQWKFGGREFFNKGIDFFTSRWQPVEAVLPAFPCKSSNVEKVAGEMPDKGEELALRRLIQFADSVGKVYPPGIIVWIVSDGHVFSDCIGVDDLKVNRYSQALKDLYLSIKPVDSNPIKFCSLPDIFNLKNSKFEEFLVEDVELGHYLGTEIDAESETCRKILVSTCDTDCGQLRQDITTPGHSRLALFRGFSKFMTEDLVHHPKVSKMSRKQYKKIVSKVAFEMIKRNDAYSNLVELMFPFHLRFSIHAHNNSGPKFGISLLAKVGDEPCHPIESIMDHKIPVDTDLLHIPTPWHNSIVVIDDLETYFVIKAKKVLEELEKGNGQGGWDAANLHYIFISN</sequence>
<dbReference type="Pfam" id="PF05141">
    <property type="entry name" value="DIT1_PvcA"/>
    <property type="match status" value="1"/>
</dbReference>
<accession>A0A8J5QLG4</accession>
<proteinExistence type="predicted"/>
<dbReference type="InterPro" id="IPR007817">
    <property type="entry name" value="Isocyanide_synthase_DIT1"/>
</dbReference>
<evidence type="ECO:0000313" key="2">
    <source>
        <dbReference type="EMBL" id="KAG7662655.1"/>
    </source>
</evidence>
<keyword evidence="3" id="KW-1185">Reference proteome</keyword>
<protein>
    <submittedName>
        <fullName evidence="2">DIT1</fullName>
    </submittedName>
</protein>
<dbReference type="GeneID" id="73470663"/>
<organism evidence="2 3">
    <name type="scientific">[Candida] subhashii</name>
    <dbReference type="NCBI Taxonomy" id="561895"/>
    <lineage>
        <taxon>Eukaryota</taxon>
        <taxon>Fungi</taxon>
        <taxon>Dikarya</taxon>
        <taxon>Ascomycota</taxon>
        <taxon>Saccharomycotina</taxon>
        <taxon>Pichiomycetes</taxon>
        <taxon>Debaryomycetaceae</taxon>
        <taxon>Spathaspora</taxon>
    </lineage>
</organism>
<dbReference type="Proteomes" id="UP000694255">
    <property type="component" value="Unassembled WGS sequence"/>
</dbReference>